<feature type="compositionally biased region" description="Basic and acidic residues" evidence="1">
    <location>
        <begin position="61"/>
        <end position="70"/>
    </location>
</feature>
<protein>
    <submittedName>
        <fullName evidence="2">Uncharacterized protein</fullName>
    </submittedName>
</protein>
<feature type="region of interest" description="Disordered" evidence="1">
    <location>
        <begin position="48"/>
        <end position="70"/>
    </location>
</feature>
<proteinExistence type="predicted"/>
<name>A0A3N0YYQ4_ANAGA</name>
<dbReference type="EMBL" id="RJVU01018862">
    <property type="protein sequence ID" value="ROL51425.1"/>
    <property type="molecule type" value="Genomic_DNA"/>
</dbReference>
<evidence type="ECO:0000256" key="1">
    <source>
        <dbReference type="SAM" id="MobiDB-lite"/>
    </source>
</evidence>
<comment type="caution">
    <text evidence="2">The sequence shown here is derived from an EMBL/GenBank/DDBJ whole genome shotgun (WGS) entry which is preliminary data.</text>
</comment>
<organism evidence="2 3">
    <name type="scientific">Anabarilius grahami</name>
    <name type="common">Kanglang fish</name>
    <name type="synonym">Barilius grahami</name>
    <dbReference type="NCBI Taxonomy" id="495550"/>
    <lineage>
        <taxon>Eukaryota</taxon>
        <taxon>Metazoa</taxon>
        <taxon>Chordata</taxon>
        <taxon>Craniata</taxon>
        <taxon>Vertebrata</taxon>
        <taxon>Euteleostomi</taxon>
        <taxon>Actinopterygii</taxon>
        <taxon>Neopterygii</taxon>
        <taxon>Teleostei</taxon>
        <taxon>Ostariophysi</taxon>
        <taxon>Cypriniformes</taxon>
        <taxon>Xenocyprididae</taxon>
        <taxon>Xenocypridinae</taxon>
        <taxon>Xenocypridinae incertae sedis</taxon>
        <taxon>Anabarilius</taxon>
    </lineage>
</organism>
<gene>
    <name evidence="2" type="ORF">DPX16_22521</name>
</gene>
<keyword evidence="3" id="KW-1185">Reference proteome</keyword>
<dbReference type="Proteomes" id="UP000281406">
    <property type="component" value="Unassembled WGS sequence"/>
</dbReference>
<evidence type="ECO:0000313" key="3">
    <source>
        <dbReference type="Proteomes" id="UP000281406"/>
    </source>
</evidence>
<reference evidence="2 3" key="1">
    <citation type="submission" date="2018-10" db="EMBL/GenBank/DDBJ databases">
        <title>Genome assembly for a Yunnan-Guizhou Plateau 3E fish, Anabarilius grahami (Regan), and its evolutionary and genetic applications.</title>
        <authorList>
            <person name="Jiang W."/>
        </authorList>
    </citation>
    <scope>NUCLEOTIDE SEQUENCE [LARGE SCALE GENOMIC DNA]</scope>
    <source>
        <strain evidence="2">AG-KIZ</strain>
        <tissue evidence="2">Muscle</tissue>
    </source>
</reference>
<feature type="compositionally biased region" description="Polar residues" evidence="1">
    <location>
        <begin position="49"/>
        <end position="58"/>
    </location>
</feature>
<sequence length="70" mass="7562">MGLAYTGSEGELMVLAVATAGADEGEVTGDGDGGLVVWKTEMTRWSWRSLESTHTQETGDTEGRRHTGYR</sequence>
<accession>A0A3N0YYQ4</accession>
<dbReference type="AlphaFoldDB" id="A0A3N0YYQ4"/>
<evidence type="ECO:0000313" key="2">
    <source>
        <dbReference type="EMBL" id="ROL51425.1"/>
    </source>
</evidence>